<reference evidence="2" key="1">
    <citation type="submission" date="2021-04" db="EMBL/GenBank/DDBJ databases">
        <authorList>
            <consortium name="Molecular Ecology Group"/>
        </authorList>
    </citation>
    <scope>NUCLEOTIDE SEQUENCE</scope>
</reference>
<evidence type="ECO:0008006" key="4">
    <source>
        <dbReference type="Google" id="ProtNLM"/>
    </source>
</evidence>
<dbReference type="OrthoDB" id="6134903at2759"/>
<feature type="non-terminal residue" evidence="2">
    <location>
        <position position="1"/>
    </location>
</feature>
<feature type="compositionally biased region" description="Polar residues" evidence="1">
    <location>
        <begin position="27"/>
        <end position="36"/>
    </location>
</feature>
<name>A0A8S3YPU6_9EUPU</name>
<organism evidence="2 3">
    <name type="scientific">Candidula unifasciata</name>
    <dbReference type="NCBI Taxonomy" id="100452"/>
    <lineage>
        <taxon>Eukaryota</taxon>
        <taxon>Metazoa</taxon>
        <taxon>Spiralia</taxon>
        <taxon>Lophotrochozoa</taxon>
        <taxon>Mollusca</taxon>
        <taxon>Gastropoda</taxon>
        <taxon>Heterobranchia</taxon>
        <taxon>Euthyneura</taxon>
        <taxon>Panpulmonata</taxon>
        <taxon>Eupulmonata</taxon>
        <taxon>Stylommatophora</taxon>
        <taxon>Helicina</taxon>
        <taxon>Helicoidea</taxon>
        <taxon>Geomitridae</taxon>
        <taxon>Candidula</taxon>
    </lineage>
</organism>
<protein>
    <recommendedName>
        <fullName evidence="4">Spaetzle domain-containing protein</fullName>
    </recommendedName>
</protein>
<evidence type="ECO:0000313" key="3">
    <source>
        <dbReference type="Proteomes" id="UP000678393"/>
    </source>
</evidence>
<dbReference type="EMBL" id="CAJHNH020000328">
    <property type="protein sequence ID" value="CAG5116960.1"/>
    <property type="molecule type" value="Genomic_DNA"/>
</dbReference>
<feature type="region of interest" description="Disordered" evidence="1">
    <location>
        <begin position="1"/>
        <end position="88"/>
    </location>
</feature>
<comment type="caution">
    <text evidence="2">The sequence shown here is derived from an EMBL/GenBank/DDBJ whole genome shotgun (WGS) entry which is preliminary data.</text>
</comment>
<gene>
    <name evidence="2" type="ORF">CUNI_LOCUS2518</name>
</gene>
<evidence type="ECO:0000256" key="1">
    <source>
        <dbReference type="SAM" id="MobiDB-lite"/>
    </source>
</evidence>
<dbReference type="Proteomes" id="UP000678393">
    <property type="component" value="Unassembled WGS sequence"/>
</dbReference>
<sequence length="265" mass="29746">SQTNMLPGSQDPRSYPRPVSAVYPWSFQPSAHNNGYTPMPQPFSPAPTQPPGRNNGYTFRPYPSNQWSPPSPNQPPTQRSNNWVDNQEPRDRNQEFDLVDFQSLPDSYKTAFMSVEELVRNRGMVSPPGPNSGNVVVAFNQQTQELFDPSLQSIVSDILPTLVPGAWRSMTYVQGCCSALRYHAANESLANINGQQKRIVHFSKYNPPMYQFIPHGLCANSGYSSYGNCLQGSVTMSLLVYDLRFNPPISFDIFSIPSYCNCVQY</sequence>
<keyword evidence="3" id="KW-1185">Reference proteome</keyword>
<proteinExistence type="predicted"/>
<dbReference type="AlphaFoldDB" id="A0A8S3YPU6"/>
<feature type="compositionally biased region" description="Pro residues" evidence="1">
    <location>
        <begin position="39"/>
        <end position="50"/>
    </location>
</feature>
<accession>A0A8S3YPU6</accession>
<evidence type="ECO:0000313" key="2">
    <source>
        <dbReference type="EMBL" id="CAG5116960.1"/>
    </source>
</evidence>